<dbReference type="RefSeq" id="WP_218092916.1">
    <property type="nucleotide sequence ID" value="NZ_CAJVAS010000012.1"/>
</dbReference>
<keyword evidence="4" id="KW-1185">Reference proteome</keyword>
<dbReference type="InterPro" id="IPR020904">
    <property type="entry name" value="Sc_DH/Rdtase_CS"/>
</dbReference>
<dbReference type="EC" id="1.1.1.325" evidence="3"/>
<dbReference type="FunFam" id="3.40.50.720:FF:000047">
    <property type="entry name" value="NADP-dependent L-serine/L-allo-threonine dehydrogenase"/>
    <property type="match status" value="1"/>
</dbReference>
<dbReference type="PANTHER" id="PTHR44196">
    <property type="entry name" value="DEHYDROGENASE/REDUCTASE SDR FAMILY MEMBER 7B"/>
    <property type="match status" value="1"/>
</dbReference>
<evidence type="ECO:0000256" key="1">
    <source>
        <dbReference type="ARBA" id="ARBA00006484"/>
    </source>
</evidence>
<evidence type="ECO:0000256" key="2">
    <source>
        <dbReference type="ARBA" id="ARBA00023002"/>
    </source>
</evidence>
<reference evidence="3" key="1">
    <citation type="submission" date="2021-06" db="EMBL/GenBank/DDBJ databases">
        <authorList>
            <person name="Criscuolo A."/>
        </authorList>
    </citation>
    <scope>NUCLEOTIDE SEQUENCE</scope>
    <source>
        <strain evidence="3">CIP111600</strain>
    </source>
</reference>
<comment type="similarity">
    <text evidence="1">Belongs to the short-chain dehydrogenases/reductases (SDR) family.</text>
</comment>
<accession>A0A916NJ68</accession>
<proteinExistence type="inferred from homology"/>
<dbReference type="EMBL" id="CAJVAS010000012">
    <property type="protein sequence ID" value="CAG7630073.1"/>
    <property type="molecule type" value="Genomic_DNA"/>
</dbReference>
<dbReference type="InterPro" id="IPR002347">
    <property type="entry name" value="SDR_fam"/>
</dbReference>
<evidence type="ECO:0000313" key="4">
    <source>
        <dbReference type="Proteomes" id="UP000693672"/>
    </source>
</evidence>
<protein>
    <submittedName>
        <fullName evidence="3">Sepiapterin reductase</fullName>
        <ecNumber evidence="3">1.1.1.325</ecNumber>
    </submittedName>
</protein>
<gene>
    <name evidence="3" type="ORF">PAESOLCIP111_03164</name>
</gene>
<dbReference type="PROSITE" id="PS00061">
    <property type="entry name" value="ADH_SHORT"/>
    <property type="match status" value="1"/>
</dbReference>
<dbReference type="GO" id="GO:0016020">
    <property type="term" value="C:membrane"/>
    <property type="evidence" value="ECO:0007669"/>
    <property type="project" value="TreeGrafter"/>
</dbReference>
<dbReference type="Proteomes" id="UP000693672">
    <property type="component" value="Unassembled WGS sequence"/>
</dbReference>
<dbReference type="CDD" id="cd05233">
    <property type="entry name" value="SDR_c"/>
    <property type="match status" value="1"/>
</dbReference>
<evidence type="ECO:0000313" key="3">
    <source>
        <dbReference type="EMBL" id="CAG7630073.1"/>
    </source>
</evidence>
<dbReference type="PANTHER" id="PTHR44196:SF1">
    <property type="entry name" value="DEHYDROGENASE_REDUCTASE SDR FAMILY MEMBER 7B"/>
    <property type="match status" value="1"/>
</dbReference>
<dbReference type="PIRSF" id="PIRSF000126">
    <property type="entry name" value="11-beta-HSD1"/>
    <property type="match status" value="1"/>
</dbReference>
<dbReference type="GO" id="GO:0016616">
    <property type="term" value="F:oxidoreductase activity, acting on the CH-OH group of donors, NAD or NADP as acceptor"/>
    <property type="evidence" value="ECO:0007669"/>
    <property type="project" value="UniProtKB-ARBA"/>
</dbReference>
<organism evidence="3 4">
    <name type="scientific">Paenibacillus solanacearum</name>
    <dbReference type="NCBI Taxonomy" id="2048548"/>
    <lineage>
        <taxon>Bacteria</taxon>
        <taxon>Bacillati</taxon>
        <taxon>Bacillota</taxon>
        <taxon>Bacilli</taxon>
        <taxon>Bacillales</taxon>
        <taxon>Paenibacillaceae</taxon>
        <taxon>Paenibacillus</taxon>
    </lineage>
</organism>
<dbReference type="NCBIfam" id="NF005806">
    <property type="entry name" value="PRK07666.1"/>
    <property type="match status" value="1"/>
</dbReference>
<dbReference type="AlphaFoldDB" id="A0A916NJ68"/>
<sequence length="239" mass="25203">MDLKHTNAVITGAGKGIGKAIAVQLAKEGVNLGLVARTASDLEELRAELESAYHVKVYTVSADIARRDAAEQAVQSLIGRLGSLDILINNAGIAQFGTVAEMEPELWESIVQTNLMGTYYVTRAALPTMLAQASGSIISIASTAGERGFATGSAYCASKAAVLGFTEALMQEVRKSNIRVTALTPSTVNTELAANAGLKIGDEDRMMQPEDLADLVVAALKLPPRVFVKTAGLWTTNPQ</sequence>
<dbReference type="Pfam" id="PF00106">
    <property type="entry name" value="adh_short"/>
    <property type="match status" value="1"/>
</dbReference>
<keyword evidence="2 3" id="KW-0560">Oxidoreductase</keyword>
<comment type="caution">
    <text evidence="3">The sequence shown here is derived from an EMBL/GenBank/DDBJ whole genome shotgun (WGS) entry which is preliminary data.</text>
</comment>
<name>A0A916NJ68_9BACL</name>